<reference evidence="9 10" key="1">
    <citation type="submission" date="2024-03" db="EMBL/GenBank/DDBJ databases">
        <title>Genome-scale model development and genomic sequencing of the oleaginous clade Lipomyces.</title>
        <authorList>
            <consortium name="Lawrence Berkeley National Laboratory"/>
            <person name="Czajka J.J."/>
            <person name="Han Y."/>
            <person name="Kim J."/>
            <person name="Mondo S.J."/>
            <person name="Hofstad B.A."/>
            <person name="Robles A."/>
            <person name="Haridas S."/>
            <person name="Riley R."/>
            <person name="LaButti K."/>
            <person name="Pangilinan J."/>
            <person name="Andreopoulos W."/>
            <person name="Lipzen A."/>
            <person name="Yan J."/>
            <person name="Wang M."/>
            <person name="Ng V."/>
            <person name="Grigoriev I.V."/>
            <person name="Spatafora J.W."/>
            <person name="Magnuson J.K."/>
            <person name="Baker S.E."/>
            <person name="Pomraning K.R."/>
        </authorList>
    </citation>
    <scope>NUCLEOTIDE SEQUENCE [LARGE SCALE GENOMIC DNA]</scope>
    <source>
        <strain evidence="9 10">Phaff 52-87</strain>
    </source>
</reference>
<comment type="subunit">
    <text evidence="7">Forms a conjugate with ATG5.</text>
</comment>
<keyword evidence="5 7" id="KW-0833">Ubl conjugation pathway</keyword>
<dbReference type="Proteomes" id="UP001498771">
    <property type="component" value="Unassembled WGS sequence"/>
</dbReference>
<organism evidence="9 10">
    <name type="scientific">Myxozyma melibiosi</name>
    <dbReference type="NCBI Taxonomy" id="54550"/>
    <lineage>
        <taxon>Eukaryota</taxon>
        <taxon>Fungi</taxon>
        <taxon>Dikarya</taxon>
        <taxon>Ascomycota</taxon>
        <taxon>Saccharomycotina</taxon>
        <taxon>Lipomycetes</taxon>
        <taxon>Lipomycetales</taxon>
        <taxon>Lipomycetaceae</taxon>
        <taxon>Myxozyma</taxon>
    </lineage>
</organism>
<evidence type="ECO:0000313" key="10">
    <source>
        <dbReference type="Proteomes" id="UP001498771"/>
    </source>
</evidence>
<dbReference type="SUPFAM" id="SSF54236">
    <property type="entry name" value="Ubiquitin-like"/>
    <property type="match status" value="1"/>
</dbReference>
<proteinExistence type="inferred from homology"/>
<dbReference type="PANTHER" id="PTHR13385">
    <property type="entry name" value="AUTOPHAGY PROTEIN 12"/>
    <property type="match status" value="1"/>
</dbReference>
<evidence type="ECO:0000256" key="4">
    <source>
        <dbReference type="ARBA" id="ARBA00022499"/>
    </source>
</evidence>
<comment type="similarity">
    <text evidence="2 7">Belongs to the ATG12 family.</text>
</comment>
<keyword evidence="7" id="KW-0472">Membrane</keyword>
<evidence type="ECO:0000256" key="6">
    <source>
        <dbReference type="ARBA" id="ARBA00023006"/>
    </source>
</evidence>
<evidence type="ECO:0000256" key="5">
    <source>
        <dbReference type="ARBA" id="ARBA00022786"/>
    </source>
</evidence>
<sequence length="202" mass="22401">MDDRASSASPPTNIRSSFRNRPPSVSSASSSFRHRQQQQDAHTPPSPSPAQQDSDTHTDTDTNPDTHADTESKDNEIPEEPEPEEKPTLAASVVLTTLPRDAAGALDKYARAPPRKVEIRFRPIGSAPRLTRAVAKISSSQHFEVVVRFLRRQLRFSDQEPLFVYINSSFAPSLDQEVGFLHECFKVDGHLQVSYCNTAAFG</sequence>
<comment type="function">
    <text evidence="7">Ubiquitin-like protein involved in cytoplasm to vacuole transport (Cvt), autophagy vesicles formation, mitophagy, and nucleophagy.</text>
</comment>
<accession>A0ABR1FD61</accession>
<evidence type="ECO:0000313" key="9">
    <source>
        <dbReference type="EMBL" id="KAK7207003.1"/>
    </source>
</evidence>
<evidence type="ECO:0000256" key="3">
    <source>
        <dbReference type="ARBA" id="ARBA00015875"/>
    </source>
</evidence>
<feature type="region of interest" description="Disordered" evidence="8">
    <location>
        <begin position="1"/>
        <end position="90"/>
    </location>
</feature>
<keyword evidence="6 7" id="KW-0072">Autophagy</keyword>
<keyword evidence="7" id="KW-0813">Transport</keyword>
<evidence type="ECO:0000256" key="2">
    <source>
        <dbReference type="ARBA" id="ARBA00007778"/>
    </source>
</evidence>
<keyword evidence="10" id="KW-1185">Reference proteome</keyword>
<dbReference type="RefSeq" id="XP_064770036.1">
    <property type="nucleotide sequence ID" value="XM_064913857.1"/>
</dbReference>
<dbReference type="InterPro" id="IPR029071">
    <property type="entry name" value="Ubiquitin-like_domsf"/>
</dbReference>
<comment type="caution">
    <text evidence="9">The sequence shown here is derived from an EMBL/GenBank/DDBJ whole genome shotgun (WGS) entry which is preliminary data.</text>
</comment>
<feature type="compositionally biased region" description="Low complexity" evidence="8">
    <location>
        <begin position="19"/>
        <end position="31"/>
    </location>
</feature>
<dbReference type="Gene3D" id="3.10.20.90">
    <property type="entry name" value="Phosphatidylinositol 3-kinase Catalytic Subunit, Chain A, domain 1"/>
    <property type="match status" value="1"/>
</dbReference>
<name>A0ABR1FD61_9ASCO</name>
<keyword evidence="7" id="KW-0653">Protein transport</keyword>
<dbReference type="EMBL" id="JBBJBU010000001">
    <property type="protein sequence ID" value="KAK7207003.1"/>
    <property type="molecule type" value="Genomic_DNA"/>
</dbReference>
<dbReference type="CDD" id="cd01612">
    <property type="entry name" value="Ubl_ATG12"/>
    <property type="match status" value="1"/>
</dbReference>
<evidence type="ECO:0000256" key="7">
    <source>
        <dbReference type="RuleBase" id="RU361201"/>
    </source>
</evidence>
<dbReference type="PANTHER" id="PTHR13385:SF0">
    <property type="entry name" value="UBIQUITIN-LIKE PROTEIN ATG12"/>
    <property type="match status" value="1"/>
</dbReference>
<feature type="compositionally biased region" description="Basic and acidic residues" evidence="8">
    <location>
        <begin position="54"/>
        <end position="76"/>
    </location>
</feature>
<evidence type="ECO:0000256" key="1">
    <source>
        <dbReference type="ARBA" id="ARBA00004623"/>
    </source>
</evidence>
<gene>
    <name evidence="9" type="ORF">BZA70DRAFT_286383</name>
</gene>
<evidence type="ECO:0000256" key="8">
    <source>
        <dbReference type="SAM" id="MobiDB-lite"/>
    </source>
</evidence>
<keyword evidence="4 7" id="KW-1017">Isopeptide bond</keyword>
<comment type="subcellular location">
    <subcellularLocation>
        <location evidence="1 7">Preautophagosomal structure membrane</location>
        <topology evidence="1 7">Peripheral membrane protein</topology>
    </subcellularLocation>
</comment>
<dbReference type="GeneID" id="90039369"/>
<protein>
    <recommendedName>
        <fullName evidence="3 7">Ubiquitin-like protein ATG12</fullName>
    </recommendedName>
</protein>
<dbReference type="Pfam" id="PF04110">
    <property type="entry name" value="APG12"/>
    <property type="match status" value="1"/>
</dbReference>
<feature type="compositionally biased region" description="Polar residues" evidence="8">
    <location>
        <begin position="1"/>
        <end position="17"/>
    </location>
</feature>
<dbReference type="InterPro" id="IPR007242">
    <property type="entry name" value="Atg12"/>
</dbReference>